<proteinExistence type="predicted"/>
<gene>
    <name evidence="2" type="ORF">SAMN05216184_107106</name>
</gene>
<keyword evidence="1" id="KW-0812">Transmembrane</keyword>
<keyword evidence="3" id="KW-1185">Reference proteome</keyword>
<evidence type="ECO:0000256" key="1">
    <source>
        <dbReference type="SAM" id="Phobius"/>
    </source>
</evidence>
<dbReference type="RefSeq" id="WP_146237527.1">
    <property type="nucleotide sequence ID" value="NZ_QKLZ01000007.1"/>
</dbReference>
<feature type="transmembrane region" description="Helical" evidence="1">
    <location>
        <begin position="29"/>
        <end position="48"/>
    </location>
</feature>
<reference evidence="2 3" key="1">
    <citation type="submission" date="2016-10" db="EMBL/GenBank/DDBJ databases">
        <authorList>
            <person name="Cai Z."/>
        </authorList>
    </citation>
    <scope>NUCLEOTIDE SEQUENCE [LARGE SCALE GENOMIC DNA]</scope>
    <source>
        <strain evidence="2 3">CGMCC 1.10826</strain>
    </source>
</reference>
<evidence type="ECO:0000313" key="3">
    <source>
        <dbReference type="Proteomes" id="UP000250222"/>
    </source>
</evidence>
<name>A0A2Y9AIV9_9MICO</name>
<dbReference type="Proteomes" id="UP000250222">
    <property type="component" value="Unassembled WGS sequence"/>
</dbReference>
<dbReference type="AlphaFoldDB" id="A0A2Y9AIV9"/>
<keyword evidence="1" id="KW-1133">Transmembrane helix</keyword>
<dbReference type="EMBL" id="UETB01000007">
    <property type="protein sequence ID" value="SSA43208.1"/>
    <property type="molecule type" value="Genomic_DNA"/>
</dbReference>
<keyword evidence="1" id="KW-0472">Membrane</keyword>
<sequence length="119" mass="12954">MRLSRKRLAVLAVGVAVLAVCVASVLGAWQVAVVVLALLQGATLLLVMRHGRAPVVRQLKAARRQERALRRVSETLTETSQTLATTNRHIANLDARLTAAQESTRVQLADLTERVRPAD</sequence>
<organism evidence="2 3">
    <name type="scientific">Georgenia satyanarayanai</name>
    <dbReference type="NCBI Taxonomy" id="860221"/>
    <lineage>
        <taxon>Bacteria</taxon>
        <taxon>Bacillati</taxon>
        <taxon>Actinomycetota</taxon>
        <taxon>Actinomycetes</taxon>
        <taxon>Micrococcales</taxon>
        <taxon>Bogoriellaceae</taxon>
        <taxon>Georgenia</taxon>
    </lineage>
</organism>
<protein>
    <submittedName>
        <fullName evidence="2">Uncharacterized protein</fullName>
    </submittedName>
</protein>
<accession>A0A2Y9AIV9</accession>
<evidence type="ECO:0000313" key="2">
    <source>
        <dbReference type="EMBL" id="SSA43208.1"/>
    </source>
</evidence>